<accession>A0A4U5MC98</accession>
<keyword evidence="3" id="KW-0472">Membrane</keyword>
<evidence type="ECO:0000313" key="5">
    <source>
        <dbReference type="Proteomes" id="UP000298663"/>
    </source>
</evidence>
<dbReference type="STRING" id="34508.A0A4U5MC98"/>
<dbReference type="InterPro" id="IPR007972">
    <property type="entry name" value="Mtfr1"/>
</dbReference>
<reference evidence="4 5" key="2">
    <citation type="journal article" date="2019" name="G3 (Bethesda)">
        <title>Hybrid Assembly of the Genome of the Entomopathogenic Nematode Steinernema carpocapsae Identifies the X-Chromosome.</title>
        <authorList>
            <person name="Serra L."/>
            <person name="Macchietto M."/>
            <person name="Macias-Munoz A."/>
            <person name="McGill C.J."/>
            <person name="Rodriguez I.M."/>
            <person name="Rodriguez B."/>
            <person name="Murad R."/>
            <person name="Mortazavi A."/>
        </authorList>
    </citation>
    <scope>NUCLEOTIDE SEQUENCE [LARGE SCALE GENOMIC DNA]</scope>
    <source>
        <strain evidence="4 5">ALL</strain>
    </source>
</reference>
<feature type="region of interest" description="Disordered" evidence="2">
    <location>
        <begin position="220"/>
        <end position="277"/>
    </location>
</feature>
<evidence type="ECO:0000256" key="3">
    <source>
        <dbReference type="SAM" id="Phobius"/>
    </source>
</evidence>
<feature type="region of interest" description="Disordered" evidence="2">
    <location>
        <begin position="144"/>
        <end position="173"/>
    </location>
</feature>
<reference evidence="4 5" key="1">
    <citation type="journal article" date="2015" name="Genome Biol.">
        <title>Comparative genomics of Steinernema reveals deeply conserved gene regulatory networks.</title>
        <authorList>
            <person name="Dillman A.R."/>
            <person name="Macchietto M."/>
            <person name="Porter C.F."/>
            <person name="Rogers A."/>
            <person name="Williams B."/>
            <person name="Antoshechkin I."/>
            <person name="Lee M.M."/>
            <person name="Goodwin Z."/>
            <person name="Lu X."/>
            <person name="Lewis E.E."/>
            <person name="Goodrich-Blair H."/>
            <person name="Stock S.P."/>
            <person name="Adams B.J."/>
            <person name="Sternberg P.W."/>
            <person name="Mortazavi A."/>
        </authorList>
    </citation>
    <scope>NUCLEOTIDE SEQUENCE [LARGE SCALE GENOMIC DNA]</scope>
    <source>
        <strain evidence="4 5">ALL</strain>
    </source>
</reference>
<evidence type="ECO:0000256" key="2">
    <source>
        <dbReference type="SAM" id="MobiDB-lite"/>
    </source>
</evidence>
<keyword evidence="3" id="KW-0812">Transmembrane</keyword>
<proteinExistence type="inferred from homology"/>
<dbReference type="AlphaFoldDB" id="A0A4U5MC98"/>
<organism evidence="4 5">
    <name type="scientific">Steinernema carpocapsae</name>
    <name type="common">Entomopathogenic nematode</name>
    <dbReference type="NCBI Taxonomy" id="34508"/>
    <lineage>
        <taxon>Eukaryota</taxon>
        <taxon>Metazoa</taxon>
        <taxon>Ecdysozoa</taxon>
        <taxon>Nematoda</taxon>
        <taxon>Chromadorea</taxon>
        <taxon>Rhabditida</taxon>
        <taxon>Tylenchina</taxon>
        <taxon>Panagrolaimomorpha</taxon>
        <taxon>Strongyloidoidea</taxon>
        <taxon>Steinernematidae</taxon>
        <taxon>Steinernema</taxon>
    </lineage>
</organism>
<sequence length="277" mass="31337">MHVDTLPAAVSAATFFVTFLWTLTVTRRQRNLLTNCSEAGVRSRSKNKPTAEAEVPTEDARVKEEKKLEEEKSQEPKAEKKPRPKEEQEAEAGDEPKTERKRKKKGEEEPKFHKKLLAEICKMRDEFGDLRNEVIFMRETLDRMPRSLPGAPASAFPRSCPPPPPPPPLPLPSAEFLRQKRLENRMLRKPSKSDEILNTSVRKIDMSDVLKDLGKVRLRKIERSPGGTPRKPPAQTPPSVHVGEMLRKQFKTLKKVDPPQRPPLSLTSTKFAAGDSA</sequence>
<evidence type="ECO:0000313" key="4">
    <source>
        <dbReference type="EMBL" id="TKR66751.1"/>
    </source>
</evidence>
<keyword evidence="3" id="KW-1133">Transmembrane helix</keyword>
<gene>
    <name evidence="4" type="ORF">L596_022997</name>
</gene>
<dbReference type="GO" id="GO:0000266">
    <property type="term" value="P:mitochondrial fission"/>
    <property type="evidence" value="ECO:0007669"/>
    <property type="project" value="TreeGrafter"/>
</dbReference>
<protein>
    <submittedName>
        <fullName evidence="4">Uncharacterized protein</fullName>
    </submittedName>
</protein>
<feature type="compositionally biased region" description="Pro residues" evidence="2">
    <location>
        <begin position="159"/>
        <end position="171"/>
    </location>
</feature>
<feature type="region of interest" description="Disordered" evidence="2">
    <location>
        <begin position="38"/>
        <end position="109"/>
    </location>
</feature>
<dbReference type="PANTHER" id="PTHR14215">
    <property type="entry name" value="PROTEIN OF UNKNOWN FUNCTION DUF729"/>
    <property type="match status" value="1"/>
</dbReference>
<comment type="similarity">
    <text evidence="1">Belongs to the MTFR1 family.</text>
</comment>
<comment type="caution">
    <text evidence="4">The sequence shown here is derived from an EMBL/GenBank/DDBJ whole genome shotgun (WGS) entry which is preliminary data.</text>
</comment>
<feature type="compositionally biased region" description="Basic and acidic residues" evidence="2">
    <location>
        <begin position="58"/>
        <end position="87"/>
    </location>
</feature>
<dbReference type="GO" id="GO:0005739">
    <property type="term" value="C:mitochondrion"/>
    <property type="evidence" value="ECO:0007669"/>
    <property type="project" value="TreeGrafter"/>
</dbReference>
<name>A0A4U5MC98_STECR</name>
<feature type="transmembrane region" description="Helical" evidence="3">
    <location>
        <begin position="6"/>
        <end position="25"/>
    </location>
</feature>
<dbReference type="OrthoDB" id="2133332at2759"/>
<evidence type="ECO:0000256" key="1">
    <source>
        <dbReference type="ARBA" id="ARBA00005807"/>
    </source>
</evidence>
<dbReference type="EMBL" id="AZBU02000008">
    <property type="protein sequence ID" value="TKR66751.1"/>
    <property type="molecule type" value="Genomic_DNA"/>
</dbReference>
<keyword evidence="5" id="KW-1185">Reference proteome</keyword>
<dbReference type="GO" id="GO:0009060">
    <property type="term" value="P:aerobic respiration"/>
    <property type="evidence" value="ECO:0007669"/>
    <property type="project" value="TreeGrafter"/>
</dbReference>
<dbReference type="Proteomes" id="UP000298663">
    <property type="component" value="Unassembled WGS sequence"/>
</dbReference>
<dbReference type="PANTHER" id="PTHR14215:SF0">
    <property type="entry name" value="WH2 DOMAIN-CONTAINING PROTEIN"/>
    <property type="match status" value="1"/>
</dbReference>